<dbReference type="SUPFAM" id="SSF50104">
    <property type="entry name" value="Translation proteins SH3-like domain"/>
    <property type="match status" value="1"/>
</dbReference>
<dbReference type="InterPro" id="IPR005756">
    <property type="entry name" value="Ribosomal_uL24_euk/arc"/>
</dbReference>
<protein>
    <recommendedName>
        <fullName evidence="4">Large ribosomal subunit protein uL24</fullName>
    </recommendedName>
</protein>
<sequence length="126" mass="14348">MVPAKHVSSKPSKQRKYLYQAPLHIRAKIMSATLSPELRAKYGRRSFPIRSGDKVRIMRGDYAGREGKVIGVDREKYRIHIEGVTRKKADGTEVPIPIHPSKVMIIELDLSDERRKAALERKEEAG</sequence>
<dbReference type="PROSITE" id="PS01108">
    <property type="entry name" value="RIBOSOMAL_L24"/>
    <property type="match status" value="1"/>
</dbReference>
<evidence type="ECO:0000256" key="2">
    <source>
        <dbReference type="ARBA" id="ARBA00022980"/>
    </source>
</evidence>
<comment type="subunit">
    <text evidence="4">Part of the 50S ribosomal subunit.</text>
</comment>
<comment type="function">
    <text evidence="4">One of two assembly initiator proteins, it binds directly to the 5'-end of the 23S rRNA, where it nucleates assembly of the 50S subunit.</text>
</comment>
<reference evidence="6" key="1">
    <citation type="journal article" date="2017" name="Nature">
        <title>Metagenomic exploration of ASGARD archaea illuminates the origin of cellular complexity in eukaryotes.</title>
        <authorList>
            <person name="Zaremba-Niedzwiedzka K."/>
            <person name="Caceres E.F."/>
            <person name="Saw J.H.W."/>
            <person name="Backstrom D."/>
            <person name="Juzokaite L."/>
            <person name="Vancaester E."/>
            <person name="Seitz K.W."/>
            <person name="Anantharaman K."/>
            <person name="Starnawski P."/>
            <person name="Kjeldsen K.U."/>
            <person name="Stott M.B."/>
            <person name="Nunoura T."/>
            <person name="Banfield J.F."/>
            <person name="Schramm A."/>
            <person name="Baker B.J."/>
            <person name="Spang A."/>
            <person name="Ettema T.J.G."/>
        </authorList>
    </citation>
    <scope>NUCLEOTIDE SEQUENCE</scope>
    <source>
        <strain evidence="6">TIV_2</strain>
    </source>
</reference>
<dbReference type="GO" id="GO:0015934">
    <property type="term" value="C:large ribosomal subunit"/>
    <property type="evidence" value="ECO:0007669"/>
    <property type="project" value="UniProtKB-UniRule"/>
</dbReference>
<name>A0A1L2JMM9_9CREN</name>
<proteinExistence type="inferred from homology"/>
<dbReference type="InterPro" id="IPR041988">
    <property type="entry name" value="Ribosomal_uL24_KOW"/>
</dbReference>
<dbReference type="SMART" id="SM00739">
    <property type="entry name" value="KOW"/>
    <property type="match status" value="1"/>
</dbReference>
<organism evidence="6">
    <name type="scientific">uncultured korarchaeote</name>
    <dbReference type="NCBI Taxonomy" id="161241"/>
    <lineage>
        <taxon>Archaea</taxon>
        <taxon>Thermoproteota</taxon>
        <taxon>environmental samples</taxon>
    </lineage>
</organism>
<dbReference type="GO" id="GO:0019843">
    <property type="term" value="F:rRNA binding"/>
    <property type="evidence" value="ECO:0007669"/>
    <property type="project" value="UniProtKB-UniRule"/>
</dbReference>
<dbReference type="InterPro" id="IPR005824">
    <property type="entry name" value="KOW"/>
</dbReference>
<evidence type="ECO:0000313" key="6">
    <source>
        <dbReference type="EMBL" id="AOZ56102.1"/>
    </source>
</evidence>
<gene>
    <name evidence="4" type="primary">rpl24</name>
</gene>
<dbReference type="GO" id="GO:0003735">
    <property type="term" value="F:structural constituent of ribosome"/>
    <property type="evidence" value="ECO:0007669"/>
    <property type="project" value="UniProtKB-UniRule"/>
</dbReference>
<dbReference type="EMBL" id="KX765015">
    <property type="protein sequence ID" value="AOZ56102.1"/>
    <property type="molecule type" value="Genomic_DNA"/>
</dbReference>
<feature type="domain" description="KOW" evidence="5">
    <location>
        <begin position="48"/>
        <end position="75"/>
    </location>
</feature>
<dbReference type="Pfam" id="PF00467">
    <property type="entry name" value="KOW"/>
    <property type="match status" value="1"/>
</dbReference>
<dbReference type="FunFam" id="2.30.30.30:FF:000009">
    <property type="entry name" value="60S ribosomal protein L26"/>
    <property type="match status" value="1"/>
</dbReference>
<accession>A0A1L2JMM9</accession>
<evidence type="ECO:0000259" key="5">
    <source>
        <dbReference type="SMART" id="SM00739"/>
    </source>
</evidence>
<dbReference type="InterPro" id="IPR008991">
    <property type="entry name" value="Translation_prot_SH3-like_sf"/>
</dbReference>
<evidence type="ECO:0000256" key="1">
    <source>
        <dbReference type="ARBA" id="ARBA00010618"/>
    </source>
</evidence>
<dbReference type="PANTHER" id="PTHR11143">
    <property type="entry name" value="60S RIBOSOMAL PROTEIN L26 FAMILY MEMBER"/>
    <property type="match status" value="1"/>
</dbReference>
<keyword evidence="3 4" id="KW-0687">Ribonucleoprotein</keyword>
<dbReference type="InterPro" id="IPR005825">
    <property type="entry name" value="Ribosomal_uL24_CS"/>
</dbReference>
<dbReference type="GO" id="GO:0006412">
    <property type="term" value="P:translation"/>
    <property type="evidence" value="ECO:0007669"/>
    <property type="project" value="UniProtKB-UniRule"/>
</dbReference>
<keyword evidence="2 4" id="KW-0689">Ribosomal protein</keyword>
<evidence type="ECO:0000256" key="3">
    <source>
        <dbReference type="ARBA" id="ARBA00023274"/>
    </source>
</evidence>
<dbReference type="AlphaFoldDB" id="A0A1L2JMM9"/>
<comment type="function">
    <text evidence="4">Located at the polypeptide exit tunnel on the outside of the subunit.</text>
</comment>
<dbReference type="Pfam" id="PF16906">
    <property type="entry name" value="Ribosomal_L26"/>
    <property type="match status" value="1"/>
</dbReference>
<dbReference type="Gene3D" id="2.30.30.30">
    <property type="match status" value="1"/>
</dbReference>
<dbReference type="NCBIfam" id="TIGR01080">
    <property type="entry name" value="rplX_A_E"/>
    <property type="match status" value="1"/>
</dbReference>
<comment type="similarity">
    <text evidence="1 4">Belongs to the universal ribosomal protein uL24 family.</text>
</comment>
<evidence type="ECO:0000256" key="4">
    <source>
        <dbReference type="HAMAP-Rule" id="MF_01326"/>
    </source>
</evidence>
<dbReference type="InterPro" id="IPR014722">
    <property type="entry name" value="Rib_uL2_dom2"/>
</dbReference>
<keyword evidence="4" id="KW-0694">RNA-binding</keyword>
<dbReference type="HAMAP" id="MF_01326_A">
    <property type="entry name" value="Ribosomal_uL24_A"/>
    <property type="match status" value="1"/>
</dbReference>
<dbReference type="CDD" id="cd06089">
    <property type="entry name" value="KOW_RPL26"/>
    <property type="match status" value="1"/>
</dbReference>
<keyword evidence="4" id="KW-0699">rRNA-binding</keyword>